<comment type="caution">
    <text evidence="10">The sequence shown here is derived from an EMBL/GenBank/DDBJ whole genome shotgun (WGS) entry which is preliminary data.</text>
</comment>
<dbReference type="SMART" id="SM01190">
    <property type="entry name" value="EMP24_GP25L"/>
    <property type="match status" value="1"/>
</dbReference>
<evidence type="ECO:0000256" key="5">
    <source>
        <dbReference type="ARBA" id="ARBA00022989"/>
    </source>
</evidence>
<feature type="signal peptide" evidence="8">
    <location>
        <begin position="1"/>
        <end position="28"/>
    </location>
</feature>
<gene>
    <name evidence="10" type="ORF">SDJN03_09936</name>
</gene>
<comment type="similarity">
    <text evidence="2 7">Belongs to the EMP24/GP25L family.</text>
</comment>
<dbReference type="PANTHER" id="PTHR22811">
    <property type="entry name" value="TRANSMEMBRANE EMP24 DOMAIN-CONTAINING PROTEIN"/>
    <property type="match status" value="1"/>
</dbReference>
<feature type="domain" description="GOLD" evidence="9">
    <location>
        <begin position="36"/>
        <end position="123"/>
    </location>
</feature>
<evidence type="ECO:0000256" key="1">
    <source>
        <dbReference type="ARBA" id="ARBA00004479"/>
    </source>
</evidence>
<name>A0AAV6NG77_9ROSI</name>
<sequence>MEMGSGKSKYRFFIFMAALFISSHPVLGIRFVIDKEECFSHNVEFIRDTIYLSFVVVSVHTWRHHAHNGVDLLVKGPLGERIEEIRGKTSEKFEFISLRKGRYHFCFINNSPHQETIEFDIHINHYYEFYDDDEQHVKDEHLSPLLAQIKKLGETLGVIEFEQQWLEAQTERQAKVNEAMSTMAILKAVLESAALIGASSLQVFLLRRLFEKKVGSLYSSTYRI</sequence>
<dbReference type="GO" id="GO:0016020">
    <property type="term" value="C:membrane"/>
    <property type="evidence" value="ECO:0007669"/>
    <property type="project" value="UniProtKB-SubCell"/>
</dbReference>
<dbReference type="Proteomes" id="UP000685013">
    <property type="component" value="Chromosome 6"/>
</dbReference>
<keyword evidence="3 7" id="KW-0812">Transmembrane</keyword>
<keyword evidence="4 8" id="KW-0732">Signal</keyword>
<dbReference type="PROSITE" id="PS50866">
    <property type="entry name" value="GOLD"/>
    <property type="match status" value="1"/>
</dbReference>
<evidence type="ECO:0000256" key="3">
    <source>
        <dbReference type="ARBA" id="ARBA00022692"/>
    </source>
</evidence>
<keyword evidence="6" id="KW-0472">Membrane</keyword>
<evidence type="ECO:0000256" key="4">
    <source>
        <dbReference type="ARBA" id="ARBA00022729"/>
    </source>
</evidence>
<proteinExistence type="inferred from homology"/>
<feature type="chain" id="PRO_5043697680" evidence="8">
    <location>
        <begin position="29"/>
        <end position="224"/>
    </location>
</feature>
<dbReference type="EMBL" id="JAGKQH010000006">
    <property type="protein sequence ID" value="KAG6596756.1"/>
    <property type="molecule type" value="Genomic_DNA"/>
</dbReference>
<comment type="subcellular location">
    <subcellularLocation>
        <location evidence="1 7">Membrane</location>
        <topology evidence="1 7">Single-pass type I membrane protein</topology>
    </subcellularLocation>
</comment>
<protein>
    <submittedName>
        <fullName evidence="10">Transmembrane emp24 domain-containing protein p24beta2</fullName>
    </submittedName>
</protein>
<keyword evidence="11" id="KW-1185">Reference proteome</keyword>
<organism evidence="10 11">
    <name type="scientific">Cucurbita argyrosperma subsp. sororia</name>
    <dbReference type="NCBI Taxonomy" id="37648"/>
    <lineage>
        <taxon>Eukaryota</taxon>
        <taxon>Viridiplantae</taxon>
        <taxon>Streptophyta</taxon>
        <taxon>Embryophyta</taxon>
        <taxon>Tracheophyta</taxon>
        <taxon>Spermatophyta</taxon>
        <taxon>Magnoliopsida</taxon>
        <taxon>eudicotyledons</taxon>
        <taxon>Gunneridae</taxon>
        <taxon>Pentapetalae</taxon>
        <taxon>rosids</taxon>
        <taxon>fabids</taxon>
        <taxon>Cucurbitales</taxon>
        <taxon>Cucurbitaceae</taxon>
        <taxon>Cucurbiteae</taxon>
        <taxon>Cucurbita</taxon>
    </lineage>
</organism>
<evidence type="ECO:0000313" key="10">
    <source>
        <dbReference type="EMBL" id="KAG6596756.1"/>
    </source>
</evidence>
<evidence type="ECO:0000259" key="9">
    <source>
        <dbReference type="PROSITE" id="PS50866"/>
    </source>
</evidence>
<keyword evidence="5" id="KW-1133">Transmembrane helix</keyword>
<feature type="non-terminal residue" evidence="10">
    <location>
        <position position="1"/>
    </location>
</feature>
<evidence type="ECO:0000256" key="8">
    <source>
        <dbReference type="SAM" id="SignalP"/>
    </source>
</evidence>
<reference evidence="10 11" key="1">
    <citation type="journal article" date="2021" name="Hortic Res">
        <title>The domestication of Cucurbita argyrosperma as revealed by the genome of its wild relative.</title>
        <authorList>
            <person name="Barrera-Redondo J."/>
            <person name="Sanchez-de la Vega G."/>
            <person name="Aguirre-Liguori J.A."/>
            <person name="Castellanos-Morales G."/>
            <person name="Gutierrez-Guerrero Y.T."/>
            <person name="Aguirre-Dugua X."/>
            <person name="Aguirre-Planter E."/>
            <person name="Tenaillon M.I."/>
            <person name="Lira-Saade R."/>
            <person name="Eguiarte L.E."/>
        </authorList>
    </citation>
    <scope>NUCLEOTIDE SEQUENCE [LARGE SCALE GENOMIC DNA]</scope>
    <source>
        <strain evidence="10">JBR-2021</strain>
    </source>
</reference>
<evidence type="ECO:0000256" key="6">
    <source>
        <dbReference type="ARBA" id="ARBA00023136"/>
    </source>
</evidence>
<dbReference type="InterPro" id="IPR015720">
    <property type="entry name" value="Emp24-like"/>
</dbReference>
<dbReference type="InterPro" id="IPR009038">
    <property type="entry name" value="GOLD_dom"/>
</dbReference>
<accession>A0AAV6NG77</accession>
<dbReference type="AlphaFoldDB" id="A0AAV6NG77"/>
<dbReference type="Pfam" id="PF01105">
    <property type="entry name" value="EMP24_GP25L"/>
    <property type="match status" value="1"/>
</dbReference>
<evidence type="ECO:0000256" key="7">
    <source>
        <dbReference type="RuleBase" id="RU003827"/>
    </source>
</evidence>
<evidence type="ECO:0000313" key="11">
    <source>
        <dbReference type="Proteomes" id="UP000685013"/>
    </source>
</evidence>
<evidence type="ECO:0000256" key="2">
    <source>
        <dbReference type="ARBA" id="ARBA00007104"/>
    </source>
</evidence>